<name>A0A2R5FBU9_9PROT</name>
<dbReference type="Gene3D" id="2.60.120.10">
    <property type="entry name" value="Jelly Rolls"/>
    <property type="match status" value="1"/>
</dbReference>
<dbReference type="GO" id="GO:0003700">
    <property type="term" value="F:DNA-binding transcription factor activity"/>
    <property type="evidence" value="ECO:0007669"/>
    <property type="project" value="TreeGrafter"/>
</dbReference>
<dbReference type="Gene3D" id="1.10.10.10">
    <property type="entry name" value="Winged helix-like DNA-binding domain superfamily/Winged helix DNA-binding domain"/>
    <property type="match status" value="1"/>
</dbReference>
<evidence type="ECO:0000313" key="7">
    <source>
        <dbReference type="Proteomes" id="UP000245081"/>
    </source>
</evidence>
<dbReference type="InterPro" id="IPR036388">
    <property type="entry name" value="WH-like_DNA-bd_sf"/>
</dbReference>
<proteinExistence type="predicted"/>
<dbReference type="InterPro" id="IPR000595">
    <property type="entry name" value="cNMP-bd_dom"/>
</dbReference>
<dbReference type="InterPro" id="IPR050397">
    <property type="entry name" value="Env_Response_Regulators"/>
</dbReference>
<dbReference type="InterPro" id="IPR036390">
    <property type="entry name" value="WH_DNA-bd_sf"/>
</dbReference>
<dbReference type="PANTHER" id="PTHR24567">
    <property type="entry name" value="CRP FAMILY TRANSCRIPTIONAL REGULATORY PROTEIN"/>
    <property type="match status" value="1"/>
</dbReference>
<dbReference type="InterPro" id="IPR014710">
    <property type="entry name" value="RmlC-like_jellyroll"/>
</dbReference>
<dbReference type="PROSITE" id="PS51063">
    <property type="entry name" value="HTH_CRP_2"/>
    <property type="match status" value="1"/>
</dbReference>
<dbReference type="GO" id="GO:0005829">
    <property type="term" value="C:cytosol"/>
    <property type="evidence" value="ECO:0007669"/>
    <property type="project" value="TreeGrafter"/>
</dbReference>
<dbReference type="PANTHER" id="PTHR24567:SF74">
    <property type="entry name" value="HTH-TYPE TRANSCRIPTIONAL REGULATOR ARCR"/>
    <property type="match status" value="1"/>
</dbReference>
<protein>
    <submittedName>
        <fullName evidence="6">Crp/Fnr family transcriptional regulator</fullName>
    </submittedName>
</protein>
<dbReference type="SMART" id="SM00419">
    <property type="entry name" value="HTH_CRP"/>
    <property type="match status" value="1"/>
</dbReference>
<feature type="domain" description="Cyclic nucleotide-binding" evidence="4">
    <location>
        <begin position="17"/>
        <end position="86"/>
    </location>
</feature>
<keyword evidence="3" id="KW-0804">Transcription</keyword>
<organism evidence="6 7">
    <name type="scientific">Novimethylophilus kurashikiensis</name>
    <dbReference type="NCBI Taxonomy" id="1825523"/>
    <lineage>
        <taxon>Bacteria</taxon>
        <taxon>Pseudomonadati</taxon>
        <taxon>Pseudomonadota</taxon>
        <taxon>Betaproteobacteria</taxon>
        <taxon>Nitrosomonadales</taxon>
        <taxon>Methylophilaceae</taxon>
        <taxon>Novimethylophilus</taxon>
    </lineage>
</organism>
<comment type="caution">
    <text evidence="6">The sequence shown here is derived from an EMBL/GenBank/DDBJ whole genome shotgun (WGS) entry which is preliminary data.</text>
</comment>
<dbReference type="SUPFAM" id="SSF51206">
    <property type="entry name" value="cAMP-binding domain-like"/>
    <property type="match status" value="1"/>
</dbReference>
<dbReference type="PROSITE" id="PS50042">
    <property type="entry name" value="CNMP_BINDING_3"/>
    <property type="match status" value="1"/>
</dbReference>
<evidence type="ECO:0000256" key="1">
    <source>
        <dbReference type="ARBA" id="ARBA00023015"/>
    </source>
</evidence>
<keyword evidence="7" id="KW-1185">Reference proteome</keyword>
<evidence type="ECO:0000313" key="6">
    <source>
        <dbReference type="EMBL" id="GBG15028.1"/>
    </source>
</evidence>
<feature type="domain" description="HTH crp-type" evidence="5">
    <location>
        <begin position="151"/>
        <end position="217"/>
    </location>
</feature>
<evidence type="ECO:0000259" key="5">
    <source>
        <dbReference type="PROSITE" id="PS51063"/>
    </source>
</evidence>
<dbReference type="AlphaFoldDB" id="A0A2R5FBU9"/>
<keyword evidence="1" id="KW-0805">Transcription regulation</keyword>
<reference evidence="6 7" key="1">
    <citation type="journal article" date="2018" name="Environ. Microbiol.">
        <title>Isolation and genomic characterization of Novimethylophilus kurashikiensis gen. nov. sp. nov., a new lanthanide-dependent methylotrophic species of Methylophilaceae.</title>
        <authorList>
            <person name="Lv H."/>
            <person name="Sahin N."/>
            <person name="Tani A."/>
        </authorList>
    </citation>
    <scope>NUCLEOTIDE SEQUENCE [LARGE SCALE GENOMIC DNA]</scope>
    <source>
        <strain evidence="6 7">La2-4</strain>
    </source>
</reference>
<keyword evidence="2" id="KW-0238">DNA-binding</keyword>
<dbReference type="EMBL" id="BDOQ01000013">
    <property type="protein sequence ID" value="GBG15028.1"/>
    <property type="molecule type" value="Genomic_DNA"/>
</dbReference>
<dbReference type="Pfam" id="PF13545">
    <property type="entry name" value="HTH_Crp_2"/>
    <property type="match status" value="1"/>
</dbReference>
<sequence>MTQPMPLTLASPAENLLLAALPDSDRQRLLPELKQVQLTPGDVIYESGLAQNFVIFPTSGVVSLVNLIENGSSAEIAMTGNEGVVGVSVFLGVVSSVHRAIVQSEGVGYKLKADVVKREMKLGSGLQQIALRFTQALITQMAQTAVCNRYHTVDQRLCRWLLLTQDRLKTNELRITQENIASLLGVRREAVTEAARKLQDAGLIGYSRGKISILDRPHLETRVCECYAVVKHEYDRLLPYARRN</sequence>
<dbReference type="InterPro" id="IPR012318">
    <property type="entry name" value="HTH_CRP"/>
</dbReference>
<evidence type="ECO:0000259" key="4">
    <source>
        <dbReference type="PROSITE" id="PS50042"/>
    </source>
</evidence>
<dbReference type="CDD" id="cd00038">
    <property type="entry name" value="CAP_ED"/>
    <property type="match status" value="1"/>
</dbReference>
<gene>
    <name evidence="6" type="ORF">NMK_2629</name>
</gene>
<evidence type="ECO:0000256" key="3">
    <source>
        <dbReference type="ARBA" id="ARBA00023163"/>
    </source>
</evidence>
<evidence type="ECO:0000256" key="2">
    <source>
        <dbReference type="ARBA" id="ARBA00023125"/>
    </source>
</evidence>
<dbReference type="InterPro" id="IPR018490">
    <property type="entry name" value="cNMP-bd_dom_sf"/>
</dbReference>
<dbReference type="SUPFAM" id="SSF46785">
    <property type="entry name" value="Winged helix' DNA-binding domain"/>
    <property type="match status" value="1"/>
</dbReference>
<dbReference type="GO" id="GO:0003677">
    <property type="term" value="F:DNA binding"/>
    <property type="evidence" value="ECO:0007669"/>
    <property type="project" value="UniProtKB-KW"/>
</dbReference>
<accession>A0A2R5FBU9</accession>
<dbReference type="Proteomes" id="UP000245081">
    <property type="component" value="Unassembled WGS sequence"/>
</dbReference>